<dbReference type="Proteomes" id="UP000602647">
    <property type="component" value="Unassembled WGS sequence"/>
</dbReference>
<dbReference type="Gene3D" id="2.30.110.10">
    <property type="entry name" value="Electron Transport, Fmn-binding Protein, Chain A"/>
    <property type="match status" value="1"/>
</dbReference>
<gene>
    <name evidence="1" type="ORF">H9L42_08060</name>
</gene>
<evidence type="ECO:0000313" key="1">
    <source>
        <dbReference type="EMBL" id="MBC6679780.1"/>
    </source>
</evidence>
<dbReference type="RefSeq" id="WP_187302881.1">
    <property type="nucleotide sequence ID" value="NZ_CBCTQH010000127.1"/>
</dbReference>
<dbReference type="PANTHER" id="PTHR34071:SF2">
    <property type="entry name" value="FLAVIN-NUCLEOTIDE-BINDING PROTEIN"/>
    <property type="match status" value="1"/>
</dbReference>
<dbReference type="InterPro" id="IPR024747">
    <property type="entry name" value="Pyridox_Oxase-rel"/>
</dbReference>
<accession>A0A923SQR4</accession>
<dbReference type="AlphaFoldDB" id="A0A923SQR4"/>
<dbReference type="Pfam" id="PF12900">
    <property type="entry name" value="Pyridox_ox_2"/>
    <property type="match status" value="1"/>
</dbReference>
<organism evidence="1 2">
    <name type="scientific">Zhenpiania hominis</name>
    <dbReference type="NCBI Taxonomy" id="2763644"/>
    <lineage>
        <taxon>Bacteria</taxon>
        <taxon>Bacillati</taxon>
        <taxon>Bacillota</taxon>
        <taxon>Clostridia</taxon>
        <taxon>Peptostreptococcales</taxon>
        <taxon>Anaerovoracaceae</taxon>
        <taxon>Zhenpiania</taxon>
    </lineage>
</organism>
<keyword evidence="2" id="KW-1185">Reference proteome</keyword>
<dbReference type="EMBL" id="JACRYT010000006">
    <property type="protein sequence ID" value="MBC6679780.1"/>
    <property type="molecule type" value="Genomic_DNA"/>
</dbReference>
<dbReference type="InterPro" id="IPR012349">
    <property type="entry name" value="Split_barrel_FMN-bd"/>
</dbReference>
<comment type="caution">
    <text evidence="1">The sequence shown here is derived from an EMBL/GenBank/DDBJ whole genome shotgun (WGS) entry which is preliminary data.</text>
</comment>
<name>A0A923SQR4_9FIRM</name>
<evidence type="ECO:0000313" key="2">
    <source>
        <dbReference type="Proteomes" id="UP000602647"/>
    </source>
</evidence>
<dbReference type="SUPFAM" id="SSF50475">
    <property type="entry name" value="FMN-binding split barrel"/>
    <property type="match status" value="1"/>
</dbReference>
<protein>
    <submittedName>
        <fullName evidence="1">Pyridoxamine 5'-phosphate oxidase family protein</fullName>
    </submittedName>
</protein>
<reference evidence="1" key="1">
    <citation type="submission" date="2020-08" db="EMBL/GenBank/DDBJ databases">
        <title>Genome public.</title>
        <authorList>
            <person name="Liu C."/>
            <person name="Sun Q."/>
        </authorList>
    </citation>
    <scope>NUCLEOTIDE SEQUENCE</scope>
    <source>
        <strain evidence="1">BX12</strain>
    </source>
</reference>
<dbReference type="PANTHER" id="PTHR34071">
    <property type="entry name" value="5-NITROIMIDAZOLE ANTIBIOTICS RESISTANCE PROTEIN, NIMA-FAMILY-RELATED PROTEIN-RELATED"/>
    <property type="match status" value="1"/>
</dbReference>
<sequence length="155" mass="17540">MFREMRLKEQQLSQEEAIAILKKVTHGTLAINGEDKYPYSVPVSFAYGNGKIYFHGAVAGQKYDLLTKNPSVCLSVVDLDDVQPTKFTTFYRSVIVYGDVKRLTTPEEIRPAMEYTVEKYSPGLMDGGMKYMKAQEGNFCAYELTIAHMTAKRSE</sequence>
<proteinExistence type="predicted"/>